<protein>
    <submittedName>
        <fullName evidence="1">Uncharacterized protein</fullName>
    </submittedName>
</protein>
<evidence type="ECO:0000313" key="1">
    <source>
        <dbReference type="EMBL" id="GAA0291718.1"/>
    </source>
</evidence>
<proteinExistence type="predicted"/>
<organism evidence="1 2">
    <name type="scientific">Halarchaeum salinum</name>
    <dbReference type="NCBI Taxonomy" id="489912"/>
    <lineage>
        <taxon>Archaea</taxon>
        <taxon>Methanobacteriati</taxon>
        <taxon>Methanobacteriota</taxon>
        <taxon>Stenosarchaea group</taxon>
        <taxon>Halobacteria</taxon>
        <taxon>Halobacteriales</taxon>
        <taxon>Halobacteriaceae</taxon>
    </lineage>
</organism>
<keyword evidence="2" id="KW-1185">Reference proteome</keyword>
<accession>A0AAV3S2F5</accession>
<dbReference type="Proteomes" id="UP001500837">
    <property type="component" value="Unassembled WGS sequence"/>
</dbReference>
<comment type="caution">
    <text evidence="1">The sequence shown here is derived from an EMBL/GenBank/DDBJ whole genome shotgun (WGS) entry which is preliminary data.</text>
</comment>
<dbReference type="AlphaFoldDB" id="A0AAV3S2F5"/>
<dbReference type="EMBL" id="BAAABL010000018">
    <property type="protein sequence ID" value="GAA0291718.1"/>
    <property type="molecule type" value="Genomic_DNA"/>
</dbReference>
<evidence type="ECO:0000313" key="2">
    <source>
        <dbReference type="Proteomes" id="UP001500837"/>
    </source>
</evidence>
<dbReference type="Pfam" id="PF24366">
    <property type="entry name" value="DUF7522"/>
    <property type="match status" value="1"/>
</dbReference>
<dbReference type="InterPro" id="IPR055944">
    <property type="entry name" value="DUF7522"/>
</dbReference>
<gene>
    <name evidence="1" type="ORF">GCM10009066_02780</name>
</gene>
<sequence length="103" mass="11716">MVIFFELHLNLSFRPFGLGSGFDHFGRSAVELHRAAQEVHETVLTNAPHIETMGNYRATVHTFDDAFVVQFRESSEQGVAISFDRDIGRNLHEFMPECEAYLG</sequence>
<name>A0AAV3S2F5_9EURY</name>
<reference evidence="1 2" key="1">
    <citation type="journal article" date="2019" name="Int. J. Syst. Evol. Microbiol.">
        <title>The Global Catalogue of Microorganisms (GCM) 10K type strain sequencing project: providing services to taxonomists for standard genome sequencing and annotation.</title>
        <authorList>
            <consortium name="The Broad Institute Genomics Platform"/>
            <consortium name="The Broad Institute Genome Sequencing Center for Infectious Disease"/>
            <person name="Wu L."/>
            <person name="Ma J."/>
        </authorList>
    </citation>
    <scope>NUCLEOTIDE SEQUENCE [LARGE SCALE GENOMIC DNA]</scope>
    <source>
        <strain evidence="1 2">JCM 16330</strain>
    </source>
</reference>